<keyword evidence="2" id="KW-0378">Hydrolase</keyword>
<gene>
    <name evidence="2" type="ORF">GCM10009564_22030</name>
</gene>
<proteinExistence type="predicted"/>
<dbReference type="SUPFAM" id="SSF52980">
    <property type="entry name" value="Restriction endonuclease-like"/>
    <property type="match status" value="1"/>
</dbReference>
<dbReference type="Proteomes" id="UP001501072">
    <property type="component" value="Unassembled WGS sequence"/>
</dbReference>
<keyword evidence="3" id="KW-1185">Reference proteome</keyword>
<comment type="caution">
    <text evidence="2">The sequence shown here is derived from an EMBL/GenBank/DDBJ whole genome shotgun (WGS) entry which is preliminary data.</text>
</comment>
<dbReference type="InterPro" id="IPR012296">
    <property type="entry name" value="Nuclease_put_TT1808"/>
</dbReference>
<dbReference type="InterPro" id="IPR011335">
    <property type="entry name" value="Restrct_endonuc-II-like"/>
</dbReference>
<keyword evidence="2" id="KW-0540">Nuclease</keyword>
<dbReference type="GO" id="GO:0004519">
    <property type="term" value="F:endonuclease activity"/>
    <property type="evidence" value="ECO:0007669"/>
    <property type="project" value="UniProtKB-KW"/>
</dbReference>
<evidence type="ECO:0000259" key="1">
    <source>
        <dbReference type="Pfam" id="PF05685"/>
    </source>
</evidence>
<sequence>MDDLCTLPGLPPHTELIDGSLVFAGPQRYLHSTVIDLPATGLRRTVPGTMKIVREMTVVLDRRNGPEPDIRVVRAEAVTGGEQTHCAVAVAVADVRPAAEVVSPDAGARDHDTRPHKYAAAGIPHFWLAEMSGSDHHPVVRTCELDPLTQAYALTGTHRDRLKLDVPYDIGITTEALDAL</sequence>
<dbReference type="Pfam" id="PF05685">
    <property type="entry name" value="Uma2"/>
    <property type="match status" value="1"/>
</dbReference>
<protein>
    <submittedName>
        <fullName evidence="2">Uma2 family endonuclease</fullName>
    </submittedName>
</protein>
<keyword evidence="2" id="KW-0255">Endonuclease</keyword>
<dbReference type="CDD" id="cd06260">
    <property type="entry name" value="DUF820-like"/>
    <property type="match status" value="1"/>
</dbReference>
<organism evidence="2 3">
    <name type="scientific">Streptomyces thermogriseus</name>
    <dbReference type="NCBI Taxonomy" id="75292"/>
    <lineage>
        <taxon>Bacteria</taxon>
        <taxon>Bacillati</taxon>
        <taxon>Actinomycetota</taxon>
        <taxon>Actinomycetes</taxon>
        <taxon>Kitasatosporales</taxon>
        <taxon>Streptomycetaceae</taxon>
        <taxon>Streptomyces</taxon>
    </lineage>
</organism>
<dbReference type="EMBL" id="BAAAHU010000018">
    <property type="protein sequence ID" value="GAA1008728.1"/>
    <property type="molecule type" value="Genomic_DNA"/>
</dbReference>
<dbReference type="InterPro" id="IPR008538">
    <property type="entry name" value="Uma2"/>
</dbReference>
<evidence type="ECO:0000313" key="2">
    <source>
        <dbReference type="EMBL" id="GAA1008728.1"/>
    </source>
</evidence>
<dbReference type="Gene3D" id="3.90.1570.10">
    <property type="entry name" value="tt1808, chain A"/>
    <property type="match status" value="1"/>
</dbReference>
<reference evidence="2 3" key="1">
    <citation type="journal article" date="2019" name="Int. J. Syst. Evol. Microbiol.">
        <title>The Global Catalogue of Microorganisms (GCM) 10K type strain sequencing project: providing services to taxonomists for standard genome sequencing and annotation.</title>
        <authorList>
            <consortium name="The Broad Institute Genomics Platform"/>
            <consortium name="The Broad Institute Genome Sequencing Center for Infectious Disease"/>
            <person name="Wu L."/>
            <person name="Ma J."/>
        </authorList>
    </citation>
    <scope>NUCLEOTIDE SEQUENCE [LARGE SCALE GENOMIC DNA]</scope>
    <source>
        <strain evidence="2 3">JCM 11269</strain>
    </source>
</reference>
<feature type="domain" description="Putative restriction endonuclease" evidence="1">
    <location>
        <begin position="5"/>
        <end position="138"/>
    </location>
</feature>
<name>A0ABN1SXP4_9ACTN</name>
<dbReference type="PANTHER" id="PTHR35400:SF3">
    <property type="entry name" value="SLL1072 PROTEIN"/>
    <property type="match status" value="1"/>
</dbReference>
<accession>A0ABN1SXP4</accession>
<evidence type="ECO:0000313" key="3">
    <source>
        <dbReference type="Proteomes" id="UP001501072"/>
    </source>
</evidence>
<dbReference type="PANTHER" id="PTHR35400">
    <property type="entry name" value="SLR1083 PROTEIN"/>
    <property type="match status" value="1"/>
</dbReference>